<protein>
    <submittedName>
        <fullName evidence="6">Uncharacterized protein</fullName>
    </submittedName>
</protein>
<dbReference type="Pfam" id="PF00698">
    <property type="entry name" value="Acyl_transf_1"/>
    <property type="match status" value="1"/>
</dbReference>
<dbReference type="RefSeq" id="WP_165760517.1">
    <property type="nucleotide sequence ID" value="NZ_LWBP01000264.1"/>
</dbReference>
<dbReference type="InterPro" id="IPR036291">
    <property type="entry name" value="NAD(P)-bd_dom_sf"/>
</dbReference>
<dbReference type="InterPro" id="IPR009081">
    <property type="entry name" value="PP-bd_ACP"/>
</dbReference>
<dbReference type="InterPro" id="IPR016035">
    <property type="entry name" value="Acyl_Trfase/lysoPLipase"/>
</dbReference>
<name>A0A1V9EEN2_9BACT</name>
<dbReference type="Pfam" id="PF00550">
    <property type="entry name" value="PP-binding"/>
    <property type="match status" value="1"/>
</dbReference>
<keyword evidence="2" id="KW-0597">Phosphoprotein</keyword>
<dbReference type="EMBL" id="LWBP01000264">
    <property type="protein sequence ID" value="OQP44385.1"/>
    <property type="molecule type" value="Genomic_DNA"/>
</dbReference>
<evidence type="ECO:0000313" key="7">
    <source>
        <dbReference type="Proteomes" id="UP000192276"/>
    </source>
</evidence>
<keyword evidence="1" id="KW-0596">Phosphopantetheine</keyword>
<dbReference type="Pfam" id="PF16197">
    <property type="entry name" value="KAsynt_C_assoc"/>
    <property type="match status" value="1"/>
</dbReference>
<dbReference type="Gene3D" id="3.30.70.250">
    <property type="entry name" value="Malonyl-CoA ACP transacylase, ACP-binding"/>
    <property type="match status" value="1"/>
</dbReference>
<dbReference type="PROSITE" id="PS50075">
    <property type="entry name" value="CARRIER"/>
    <property type="match status" value="1"/>
</dbReference>
<reference evidence="7" key="1">
    <citation type="submission" date="2016-04" db="EMBL/GenBank/DDBJ databases">
        <authorList>
            <person name="Chen L."/>
            <person name="Zhuang W."/>
            <person name="Wang G."/>
        </authorList>
    </citation>
    <scope>NUCLEOTIDE SEQUENCE [LARGE SCALE GENOMIC DNA]</scope>
    <source>
        <strain evidence="7">208</strain>
    </source>
</reference>
<dbReference type="PROSITE" id="PS52004">
    <property type="entry name" value="KS3_2"/>
    <property type="match status" value="1"/>
</dbReference>
<dbReference type="Pfam" id="PF21394">
    <property type="entry name" value="Beta-ketacyl_N"/>
    <property type="match status" value="1"/>
</dbReference>
<gene>
    <name evidence="6" type="ORF">A4R26_32525</name>
</gene>
<evidence type="ECO:0000259" key="4">
    <source>
        <dbReference type="PROSITE" id="PS50075"/>
    </source>
</evidence>
<dbReference type="SUPFAM" id="SSF51735">
    <property type="entry name" value="NAD(P)-binding Rossmann-fold domains"/>
    <property type="match status" value="2"/>
</dbReference>
<dbReference type="STRING" id="550983.A4R26_32525"/>
<evidence type="ECO:0000256" key="1">
    <source>
        <dbReference type="ARBA" id="ARBA00022450"/>
    </source>
</evidence>
<dbReference type="Pfam" id="PF02801">
    <property type="entry name" value="Ketoacyl-synt_C"/>
    <property type="match status" value="1"/>
</dbReference>
<dbReference type="InterPro" id="IPR001227">
    <property type="entry name" value="Ac_transferase_dom_sf"/>
</dbReference>
<dbReference type="SMART" id="SM00825">
    <property type="entry name" value="PKS_KS"/>
    <property type="match status" value="1"/>
</dbReference>
<dbReference type="Pfam" id="PF08659">
    <property type="entry name" value="KR"/>
    <property type="match status" value="1"/>
</dbReference>
<dbReference type="InterPro" id="IPR036736">
    <property type="entry name" value="ACP-like_sf"/>
</dbReference>
<dbReference type="CDD" id="cd08953">
    <property type="entry name" value="KR_2_SDR_x"/>
    <property type="match status" value="1"/>
</dbReference>
<dbReference type="Gene3D" id="3.30.70.3290">
    <property type="match status" value="1"/>
</dbReference>
<dbReference type="SUPFAM" id="SSF52151">
    <property type="entry name" value="FabD/lysophospholipase-like"/>
    <property type="match status" value="1"/>
</dbReference>
<dbReference type="CDD" id="cd00833">
    <property type="entry name" value="PKS"/>
    <property type="match status" value="1"/>
</dbReference>
<dbReference type="InterPro" id="IPR014031">
    <property type="entry name" value="Ketoacyl_synth_C"/>
</dbReference>
<dbReference type="Gene3D" id="3.40.50.720">
    <property type="entry name" value="NAD(P)-binding Rossmann-like Domain"/>
    <property type="match status" value="1"/>
</dbReference>
<dbReference type="GO" id="GO:0004312">
    <property type="term" value="F:fatty acid synthase activity"/>
    <property type="evidence" value="ECO:0007669"/>
    <property type="project" value="TreeGrafter"/>
</dbReference>
<dbReference type="SMART" id="SM00827">
    <property type="entry name" value="PKS_AT"/>
    <property type="match status" value="1"/>
</dbReference>
<proteinExistence type="predicted"/>
<dbReference type="InterPro" id="IPR013968">
    <property type="entry name" value="PKS_KR"/>
</dbReference>
<dbReference type="InterPro" id="IPR020841">
    <property type="entry name" value="PKS_Beta-ketoAc_synthase_dom"/>
</dbReference>
<evidence type="ECO:0000259" key="5">
    <source>
        <dbReference type="PROSITE" id="PS52004"/>
    </source>
</evidence>
<accession>A0A1V9EEN2</accession>
<dbReference type="PANTHER" id="PTHR43775">
    <property type="entry name" value="FATTY ACID SYNTHASE"/>
    <property type="match status" value="1"/>
</dbReference>
<dbReference type="InterPro" id="IPR057326">
    <property type="entry name" value="KR_dom"/>
</dbReference>
<keyword evidence="3" id="KW-0808">Transferase</keyword>
<dbReference type="InterPro" id="IPR014030">
    <property type="entry name" value="Ketoacyl_synth_N"/>
</dbReference>
<evidence type="ECO:0000256" key="3">
    <source>
        <dbReference type="ARBA" id="ARBA00022679"/>
    </source>
</evidence>
<dbReference type="SUPFAM" id="SSF47336">
    <property type="entry name" value="ACP-like"/>
    <property type="match status" value="1"/>
</dbReference>
<dbReference type="InterPro" id="IPR050091">
    <property type="entry name" value="PKS_NRPS_Biosynth_Enz"/>
</dbReference>
<dbReference type="InterPro" id="IPR049490">
    <property type="entry name" value="C883_1060-like_KR_N"/>
</dbReference>
<dbReference type="InterPro" id="IPR016039">
    <property type="entry name" value="Thiolase-like"/>
</dbReference>
<feature type="domain" description="Carrier" evidence="4">
    <location>
        <begin position="1407"/>
        <end position="1482"/>
    </location>
</feature>
<dbReference type="SUPFAM" id="SSF55048">
    <property type="entry name" value="Probable ACP-binding domain of malonyl-CoA ACP transacylase"/>
    <property type="match status" value="1"/>
</dbReference>
<dbReference type="Proteomes" id="UP000192276">
    <property type="component" value="Unassembled WGS sequence"/>
</dbReference>
<evidence type="ECO:0000313" key="6">
    <source>
        <dbReference type="EMBL" id="OQP44385.1"/>
    </source>
</evidence>
<organism evidence="6 7">
    <name type="scientific">Niastella populi</name>
    <dbReference type="NCBI Taxonomy" id="550983"/>
    <lineage>
        <taxon>Bacteria</taxon>
        <taxon>Pseudomonadati</taxon>
        <taxon>Bacteroidota</taxon>
        <taxon>Chitinophagia</taxon>
        <taxon>Chitinophagales</taxon>
        <taxon>Chitinophagaceae</taxon>
        <taxon>Niastella</taxon>
    </lineage>
</organism>
<comment type="caution">
    <text evidence="6">The sequence shown here is derived from an EMBL/GenBank/DDBJ whole genome shotgun (WGS) entry which is preliminary data.</text>
</comment>
<dbReference type="PANTHER" id="PTHR43775:SF51">
    <property type="entry name" value="INACTIVE PHENOLPHTHIOCEROL SYNTHESIS POLYKETIDE SYNTHASE TYPE I PKS1-RELATED"/>
    <property type="match status" value="1"/>
</dbReference>
<dbReference type="InterPro" id="IPR016036">
    <property type="entry name" value="Malonyl_transacylase_ACP-bd"/>
</dbReference>
<dbReference type="Gene3D" id="3.40.47.10">
    <property type="match status" value="1"/>
</dbReference>
<dbReference type="Pfam" id="PF00109">
    <property type="entry name" value="ketoacyl-synt"/>
    <property type="match status" value="1"/>
</dbReference>
<evidence type="ECO:0000256" key="2">
    <source>
        <dbReference type="ARBA" id="ARBA00022553"/>
    </source>
</evidence>
<dbReference type="InterPro" id="IPR014043">
    <property type="entry name" value="Acyl_transferase_dom"/>
</dbReference>
<feature type="domain" description="Ketosynthase family 3 (KS3)" evidence="5">
    <location>
        <begin position="7"/>
        <end position="433"/>
    </location>
</feature>
<dbReference type="Gene3D" id="1.10.1200.10">
    <property type="entry name" value="ACP-like"/>
    <property type="match status" value="1"/>
</dbReference>
<dbReference type="Gene3D" id="3.40.366.10">
    <property type="entry name" value="Malonyl-Coenzyme A Acyl Carrier Protein, domain 2"/>
    <property type="match status" value="1"/>
</dbReference>
<keyword evidence="7" id="KW-1185">Reference proteome</keyword>
<dbReference type="InterPro" id="IPR032821">
    <property type="entry name" value="PKS_assoc"/>
</dbReference>
<dbReference type="GO" id="GO:0006633">
    <property type="term" value="P:fatty acid biosynthetic process"/>
    <property type="evidence" value="ECO:0007669"/>
    <property type="project" value="TreeGrafter"/>
</dbReference>
<dbReference type="SUPFAM" id="SSF53901">
    <property type="entry name" value="Thiolase-like"/>
    <property type="match status" value="1"/>
</dbReference>
<sequence length="1496" mass="165765">MNRKYDGLEIAIIGISGQFPGSNDFRHFWENIADGKELIKTFTDEELKDRGMSESEISHPLFVKSAGVVENKNHFDHAFFGYTAEEAAFMDPQTRLFHEHCWKALDDAGYSSAIDRQKIGLFAGASKNYHWKAHVLSRSQEAKVDGFFLDMISGSNFVNTLVSYKLNLRGASCFIDTACSTSLVAVHYACRSLLTRECSIALAGGVSIGAGRRKGYYYQEGMINAVDGHVKTFDKDASGCVSGEGVGVVVLKRLNEAIKDRDHIYAIIKATSVNNDGNQKVGFTAPGIKGQAECIRMAHKVAGISPKSISYIEAHGTATKLGDPVEIKALNEAFDTGGDQKFCAIGSVKTNIGHLDAAAGVTGLIKTALSLYHKKIPPSLHFKEPNPEIDFASGPFYVNARLQEWKGTSNAPLRAGVSSFGIGGTNAHVILEEAPEAEPVDEGRKYKIATLTAKTAQGLGRYAEALKTFLLKEPELDLAGMSYTLGVGRKHFNHRRSIVYSSREELLKLLDAKSNDHSATGKEQTKQAVFMFPGQGSQYVNMGKDLYEQEPLFRETMDKGLALLQKVTGEDLKEIIYPQYGTKENLITETRYAQPLISLLEYSLAQMLIALGIKPACMIGHSIGEYVAACISGLFDLEDALRLIVKRGALMNALPPGDMVSVMMTEQEAVVYITKEISLAAINGPKQVVFSGNAQAVAGLLNKLDETNIPYVKLNTSHAFHSVMQESILEEYKKEVAKVNFHPMQYPFISNLTGVAITAEQAANPAYWVNHLRHTVRYSDGIKSLLQKSDEFLFIEVGAGHTLSNLLKQQNAKQPASVTLVRSEKEPADDGCYFTASLGRLWERGMNIDWLAYYKTEQRNKISLPPYSFEPTRHIAEVEPFENGLGEASKVLYPTKNETLSDWLYFPVWKSAVITPSADQQPGTILLFSSGDPFAVLLKEHLLQSGNRVIEVLMGEHYLKTAGELYYIHPVDNSHFRKLFGDIRANGIVVSDIVYAWTIACGTSIPEMKADDRSLHLAYFSIAFIVQSLVQLELLHNTKITIVTDSLHMVTGNEKGLYTQAPALSFVNTLAQEYGMSCYNIDVNLQEDPKQVVKDIVTEIVNDNKDHVVAWRYGKRWLQDYERNKIPVNEKEGLVRAGGVYVITGGTGNVGFALARYLAAREVKLVIIGRKKIEAASGTEVWLQRLQHLQQINGEVKYYSLDVADQEAFSQAVQQITREVGTINGIIHAAGYINDDHFETVEDITPEKSLALFRAKIAGILNLYELFGNADVDFVWITSSLSSIVGGLGFSSYAAANLFMDHFVTARIKELPNWKCVGLSEMLFTEEDMQQEREGSRKALKTTELSALFAWSISLKNTPVIFETIESLPKRIQRVFESPERIYLDAGFTGENKTPAARPELSNDYVAPSTKTEAAMVTIICDFFGIEQIGVTDNYFELGGDSLKAMILLKKIKTTFGVHLSLKDFFALQNIQKMAAEIDERSWINKSSEKNFVSII</sequence>
<dbReference type="SMART" id="SM00822">
    <property type="entry name" value="PKS_KR"/>
    <property type="match status" value="1"/>
</dbReference>